<evidence type="ECO:0008006" key="10">
    <source>
        <dbReference type="Google" id="ProtNLM"/>
    </source>
</evidence>
<dbReference type="Gene3D" id="3.90.550.50">
    <property type="match status" value="1"/>
</dbReference>
<comment type="subcellular location">
    <subcellularLocation>
        <location evidence="1">Membrane</location>
        <topology evidence="1">Single-pass type II membrane protein</topology>
    </subcellularLocation>
</comment>
<feature type="chain" id="PRO_5043755034" description="Hexosyltransferase" evidence="7">
    <location>
        <begin position="28"/>
        <end position="333"/>
    </location>
</feature>
<comment type="similarity">
    <text evidence="2">Belongs to the glycosyltransferase 31 family. Beta3-Gal-T subfamily.</text>
</comment>
<protein>
    <recommendedName>
        <fullName evidence="10">Hexosyltransferase</fullName>
    </recommendedName>
</protein>
<evidence type="ECO:0000313" key="9">
    <source>
        <dbReference type="Proteomes" id="UP001485043"/>
    </source>
</evidence>
<keyword evidence="5" id="KW-1133">Transmembrane helix</keyword>
<evidence type="ECO:0000256" key="1">
    <source>
        <dbReference type="ARBA" id="ARBA00004606"/>
    </source>
</evidence>
<sequence>MVPGLVPAAICFAVAGKLLVDLKAASAEELQEQDSWSIGLGDLVVAFPATSEKTNSEHLALVRATRSWRKGIRAFVAVNFVVDDMLVAEGQHHNELYTYFPDQYEGRSQYPGDSRAALAPLLAHKALAGQYKWLLYGDDDTLWFLSGVVELLQKLDPAMPYIITDSAYWHHWSAPSHERFELDGPPQCLPCNFNTSNWEELPGAQFTPPIGCPCQPQLLCAADQRHIIDPACEFPRHNDPVYSIDGGAGAIISHSLLEKLDSEKMTGCVLAESGTAGDHLFSNCMWQAGFAMTAPLFDRMPASVHPQQRLFNPGVFNRLVHDGSRTDIITHLL</sequence>
<dbReference type="PANTHER" id="PTHR23033">
    <property type="entry name" value="BETA1,3-GALACTOSYLTRANSFERASE"/>
    <property type="match status" value="1"/>
</dbReference>
<name>A0AAW1SKT7_9CHLO</name>
<keyword evidence="3" id="KW-0812">Transmembrane</keyword>
<gene>
    <name evidence="8" type="ORF">WJX84_006635</name>
</gene>
<evidence type="ECO:0000256" key="6">
    <source>
        <dbReference type="ARBA" id="ARBA00023136"/>
    </source>
</evidence>
<dbReference type="AlphaFoldDB" id="A0AAW1SKT7"/>
<evidence type="ECO:0000256" key="7">
    <source>
        <dbReference type="SAM" id="SignalP"/>
    </source>
</evidence>
<organism evidence="8 9">
    <name type="scientific">Apatococcus fuscideae</name>
    <dbReference type="NCBI Taxonomy" id="2026836"/>
    <lineage>
        <taxon>Eukaryota</taxon>
        <taxon>Viridiplantae</taxon>
        <taxon>Chlorophyta</taxon>
        <taxon>core chlorophytes</taxon>
        <taxon>Trebouxiophyceae</taxon>
        <taxon>Chlorellales</taxon>
        <taxon>Chlorellaceae</taxon>
        <taxon>Apatococcus</taxon>
    </lineage>
</organism>
<keyword evidence="6" id="KW-0472">Membrane</keyword>
<reference evidence="8 9" key="1">
    <citation type="journal article" date="2024" name="Nat. Commun.">
        <title>Phylogenomics reveals the evolutionary origins of lichenization in chlorophyte algae.</title>
        <authorList>
            <person name="Puginier C."/>
            <person name="Libourel C."/>
            <person name="Otte J."/>
            <person name="Skaloud P."/>
            <person name="Haon M."/>
            <person name="Grisel S."/>
            <person name="Petersen M."/>
            <person name="Berrin J.G."/>
            <person name="Delaux P.M."/>
            <person name="Dal Grande F."/>
            <person name="Keller J."/>
        </authorList>
    </citation>
    <scope>NUCLEOTIDE SEQUENCE [LARGE SCALE GENOMIC DNA]</scope>
    <source>
        <strain evidence="8 9">SAG 2523</strain>
    </source>
</reference>
<keyword evidence="4" id="KW-0735">Signal-anchor</keyword>
<keyword evidence="7" id="KW-0732">Signal</keyword>
<keyword evidence="9" id="KW-1185">Reference proteome</keyword>
<accession>A0AAW1SKT7</accession>
<dbReference type="EMBL" id="JALJOV010001526">
    <property type="protein sequence ID" value="KAK9846785.1"/>
    <property type="molecule type" value="Genomic_DNA"/>
</dbReference>
<evidence type="ECO:0000256" key="3">
    <source>
        <dbReference type="ARBA" id="ARBA00022692"/>
    </source>
</evidence>
<proteinExistence type="inferred from homology"/>
<dbReference type="GO" id="GO:0016020">
    <property type="term" value="C:membrane"/>
    <property type="evidence" value="ECO:0007669"/>
    <property type="project" value="UniProtKB-SubCell"/>
</dbReference>
<dbReference type="InterPro" id="IPR026050">
    <property type="entry name" value="C1GALT1/C1GALT1_chp1"/>
</dbReference>
<evidence type="ECO:0000313" key="8">
    <source>
        <dbReference type="EMBL" id="KAK9846785.1"/>
    </source>
</evidence>
<evidence type="ECO:0000256" key="4">
    <source>
        <dbReference type="ARBA" id="ARBA00022968"/>
    </source>
</evidence>
<dbReference type="PANTHER" id="PTHR23033:SF50">
    <property type="entry name" value="HEXOSYLTRANSFERASE"/>
    <property type="match status" value="1"/>
</dbReference>
<feature type="signal peptide" evidence="7">
    <location>
        <begin position="1"/>
        <end position="27"/>
    </location>
</feature>
<feature type="non-terminal residue" evidence="8">
    <location>
        <position position="333"/>
    </location>
</feature>
<comment type="caution">
    <text evidence="8">The sequence shown here is derived from an EMBL/GenBank/DDBJ whole genome shotgun (WGS) entry which is preliminary data.</text>
</comment>
<evidence type="ECO:0000256" key="5">
    <source>
        <dbReference type="ARBA" id="ARBA00022989"/>
    </source>
</evidence>
<dbReference type="Proteomes" id="UP001485043">
    <property type="component" value="Unassembled WGS sequence"/>
</dbReference>
<evidence type="ECO:0000256" key="2">
    <source>
        <dbReference type="ARBA" id="ARBA00006462"/>
    </source>
</evidence>